<keyword evidence="4" id="KW-0479">Metal-binding</keyword>
<keyword evidence="5" id="KW-0560">Oxidoreductase</keyword>
<evidence type="ECO:0000256" key="1">
    <source>
        <dbReference type="ARBA" id="ARBA00001966"/>
    </source>
</evidence>
<dbReference type="Gene3D" id="1.10.599.10">
    <property type="entry name" value="Aldehyde Ferredoxin Oxidoreductase Protein, subunit A, domain 3"/>
    <property type="match status" value="1"/>
</dbReference>
<dbReference type="InterPro" id="IPR013985">
    <property type="entry name" value="Ald_Fedxn_OxRdtase_dom3"/>
</dbReference>
<dbReference type="SUPFAM" id="SSF56228">
    <property type="entry name" value="Aldehyde ferredoxin oxidoreductase, N-terminal domain"/>
    <property type="match status" value="1"/>
</dbReference>
<dbReference type="RefSeq" id="WP_065542546.1">
    <property type="nucleotide sequence ID" value="NZ_CP015405.2"/>
</dbReference>
<accession>A0A1C7I9M5</accession>
<dbReference type="GO" id="GO:0016625">
    <property type="term" value="F:oxidoreductase activity, acting on the aldehyde or oxo group of donors, iron-sulfur protein as acceptor"/>
    <property type="evidence" value="ECO:0007669"/>
    <property type="project" value="InterPro"/>
</dbReference>
<protein>
    <recommendedName>
        <fullName evidence="9">Aldehyde ferredoxin oxidoreductase N-terminal domain-containing protein</fullName>
    </recommendedName>
</protein>
<dbReference type="SUPFAM" id="SSF48310">
    <property type="entry name" value="Aldehyde ferredoxin oxidoreductase, C-terminal domains"/>
    <property type="match status" value="1"/>
</dbReference>
<dbReference type="InterPro" id="IPR013984">
    <property type="entry name" value="Ald_Fedxn_OxRdtase_dom2"/>
</dbReference>
<dbReference type="KEGG" id="byl:A4V09_11730"/>
<evidence type="ECO:0000256" key="2">
    <source>
        <dbReference type="ARBA" id="ARBA00011032"/>
    </source>
</evidence>
<dbReference type="Pfam" id="PF01314">
    <property type="entry name" value="AFOR_C"/>
    <property type="match status" value="1"/>
</dbReference>
<proteinExistence type="inferred from homology"/>
<evidence type="ECO:0000256" key="6">
    <source>
        <dbReference type="ARBA" id="ARBA00023004"/>
    </source>
</evidence>
<evidence type="ECO:0000313" key="11">
    <source>
        <dbReference type="Proteomes" id="UP000092574"/>
    </source>
</evidence>
<dbReference type="Proteomes" id="UP000092574">
    <property type="component" value="Chromosome"/>
</dbReference>
<dbReference type="GO" id="GO:0009055">
    <property type="term" value="F:electron transfer activity"/>
    <property type="evidence" value="ECO:0007669"/>
    <property type="project" value="InterPro"/>
</dbReference>
<feature type="domain" description="Aldehyde ferredoxin oxidoreductase N-terminal" evidence="9">
    <location>
        <begin position="5"/>
        <end position="207"/>
    </location>
</feature>
<dbReference type="OrthoDB" id="9763894at2"/>
<organism evidence="10 11">
    <name type="scientific">Blautia pseudococcoides</name>
    <dbReference type="NCBI Taxonomy" id="1796616"/>
    <lineage>
        <taxon>Bacteria</taxon>
        <taxon>Bacillati</taxon>
        <taxon>Bacillota</taxon>
        <taxon>Clostridia</taxon>
        <taxon>Lachnospirales</taxon>
        <taxon>Lachnospiraceae</taxon>
        <taxon>Blautia</taxon>
    </lineage>
</organism>
<sequence>MLYGYMGKLLFVDLSNGTFEIRELTEELARNFIGGYGLGAKILYDEMPAHTDVFAPESMVGFLAGPMSASRAFFGGRYMVVSKSPVTGMWNDANSGGYFGAKLRHSGFDGIFVKGISEKPVYLYLNDGNVEIRDASHLWGKRTIETEEILRAEVGEDMNAAIIGAAGERLSHMACVMNDEHRAAGRGGTGAVMGSKKLKAVVVRGDREVPVFDKERLVALNRQVAEDMLHGANKDIREWGNYGTAGQMRAMLLIDDAGVKNWSSTYEADYPLDKGNAIYEPAYEAGYKVTRYVCHCCPLGCGAKYEIDDPKGKLPKHGASRPEYESQAGLSSNMLNSDRDAVVYVNYLTNEYGFDSIAFINTLSWACECYEKGVLTKEQLNGIDFKWGDPEAMEAVAEAVCQDVGEAARILRNGTQFAADLIGAGHEYLFTIGGIESALHDPRNSPWYLAEGAVEPTPGRHMKSPLGGSLRGQAREIRYNQRGLGFTDAKLKSENMFSECCGYCHMYDTAIANLKWDYLQAITGFTYTPIEKHLVGMRIFHMRNAFNVREGWKRGDFAWSDRIIGKPPLESGANAGVTHDVNQAIDSFYEAMWMDMDGKPYKETLEWLGHMEEVIEDLYGEDGKV</sequence>
<dbReference type="Pfam" id="PF02730">
    <property type="entry name" value="AFOR_N"/>
    <property type="match status" value="1"/>
</dbReference>
<comment type="similarity">
    <text evidence="2">Belongs to the AOR/FOR family.</text>
</comment>
<evidence type="ECO:0000256" key="4">
    <source>
        <dbReference type="ARBA" id="ARBA00022723"/>
    </source>
</evidence>
<dbReference type="STRING" id="1796616.A4V09_11730"/>
<dbReference type="AlphaFoldDB" id="A0A1C7I9M5"/>
<evidence type="ECO:0000256" key="5">
    <source>
        <dbReference type="ARBA" id="ARBA00023002"/>
    </source>
</evidence>
<dbReference type="GO" id="GO:0046872">
    <property type="term" value="F:metal ion binding"/>
    <property type="evidence" value="ECO:0007669"/>
    <property type="project" value="UniProtKB-KW"/>
</dbReference>
<dbReference type="GO" id="GO:0051539">
    <property type="term" value="F:4 iron, 4 sulfur cluster binding"/>
    <property type="evidence" value="ECO:0007669"/>
    <property type="project" value="UniProtKB-KW"/>
</dbReference>
<evidence type="ECO:0000313" key="10">
    <source>
        <dbReference type="EMBL" id="ANU76380.1"/>
    </source>
</evidence>
<dbReference type="Gene3D" id="3.60.9.10">
    <property type="entry name" value="Aldehyde ferredoxin oxidoreductase, N-terminal domain"/>
    <property type="match status" value="1"/>
</dbReference>
<dbReference type="PANTHER" id="PTHR30038:SF0">
    <property type="entry name" value="TUNGSTEN-CONTAINING ALDEHYDE FERREDOXIN OXIDOREDUCTASE"/>
    <property type="match status" value="1"/>
</dbReference>
<keyword evidence="11" id="KW-1185">Reference proteome</keyword>
<comment type="cofactor">
    <cofactor evidence="8">
        <name>tungstopterin</name>
        <dbReference type="ChEBI" id="CHEBI:30402"/>
    </cofactor>
</comment>
<dbReference type="InterPro" id="IPR036503">
    <property type="entry name" value="Ald_Fedxn_OxRdtase_N_sf"/>
</dbReference>
<dbReference type="SMART" id="SM00790">
    <property type="entry name" value="AFOR_N"/>
    <property type="match status" value="1"/>
</dbReference>
<evidence type="ECO:0000256" key="3">
    <source>
        <dbReference type="ARBA" id="ARBA00022485"/>
    </source>
</evidence>
<keyword evidence="6" id="KW-0408">Iron</keyword>
<dbReference type="InterPro" id="IPR013983">
    <property type="entry name" value="Ald_Fedxn_OxRdtase_N"/>
</dbReference>
<keyword evidence="3" id="KW-0004">4Fe-4S</keyword>
<dbReference type="InterPro" id="IPR001203">
    <property type="entry name" value="OxRdtase_Ald_Fedxn_C"/>
</dbReference>
<keyword evidence="7" id="KW-0411">Iron-sulfur</keyword>
<dbReference type="EMBL" id="CP015405">
    <property type="protein sequence ID" value="ANU76380.1"/>
    <property type="molecule type" value="Genomic_DNA"/>
</dbReference>
<comment type="cofactor">
    <cofactor evidence="1">
        <name>[4Fe-4S] cluster</name>
        <dbReference type="ChEBI" id="CHEBI:49883"/>
    </cofactor>
</comment>
<evidence type="ECO:0000259" key="9">
    <source>
        <dbReference type="SMART" id="SM00790"/>
    </source>
</evidence>
<evidence type="ECO:0000256" key="7">
    <source>
        <dbReference type="ARBA" id="ARBA00023014"/>
    </source>
</evidence>
<reference evidence="10" key="1">
    <citation type="submission" date="2017-04" db="EMBL/GenBank/DDBJ databases">
        <title>Complete Genome Sequences of Twelve Strains of a Stable Defined Moderately Diverse Mouse Microbiota 2 (sDMDMm2).</title>
        <authorList>
            <person name="Uchimura Y."/>
            <person name="Wyss M."/>
            <person name="Brugiroux S."/>
            <person name="Limenitakis J.P."/>
            <person name="Stecher B."/>
            <person name="McCoy K.D."/>
            <person name="Macpherson A.J."/>
        </authorList>
    </citation>
    <scope>NUCLEOTIDE SEQUENCE</scope>
    <source>
        <strain evidence="10">YL58</strain>
    </source>
</reference>
<dbReference type="InterPro" id="IPR036021">
    <property type="entry name" value="Tungsten_al_ferr_oxy-like_C"/>
</dbReference>
<evidence type="ECO:0000256" key="8">
    <source>
        <dbReference type="ARBA" id="ARBA00049934"/>
    </source>
</evidence>
<dbReference type="InterPro" id="IPR051919">
    <property type="entry name" value="W-dependent_AOR"/>
</dbReference>
<dbReference type="Gene3D" id="1.10.569.10">
    <property type="entry name" value="Aldehyde Ferredoxin Oxidoreductase Protein, subunit A, domain 2"/>
    <property type="match status" value="1"/>
</dbReference>
<dbReference type="PANTHER" id="PTHR30038">
    <property type="entry name" value="ALDEHYDE FERREDOXIN OXIDOREDUCTASE"/>
    <property type="match status" value="1"/>
</dbReference>
<name>A0A1C7I9M5_9FIRM</name>
<gene>
    <name evidence="10" type="ORF">A4V09_11730</name>
</gene>